<reference evidence="2" key="2">
    <citation type="submission" date="2017-12" db="EMBL/GenBank/DDBJ databases">
        <title>Genome sequence of the Bar-tailed Godwit (Limosa lapponica baueri).</title>
        <authorList>
            <person name="Lima N.C.B."/>
            <person name="Parody-Merino A.M."/>
            <person name="Battley P.F."/>
            <person name="Fidler A.E."/>
            <person name="Prosdocimi F."/>
        </authorList>
    </citation>
    <scope>NUCLEOTIDE SEQUENCE [LARGE SCALE GENOMIC DNA]</scope>
</reference>
<dbReference type="GO" id="GO:0003964">
    <property type="term" value="F:RNA-directed DNA polymerase activity"/>
    <property type="evidence" value="ECO:0007669"/>
    <property type="project" value="UniProtKB-KW"/>
</dbReference>
<keyword evidence="1" id="KW-0695">RNA-directed DNA polymerase</keyword>
<reference evidence="2" key="1">
    <citation type="submission" date="2017-11" db="EMBL/GenBank/DDBJ databases">
        <authorList>
            <person name="Lima N.C."/>
            <person name="Parody-Merino A.M."/>
            <person name="Battley P.F."/>
            <person name="Fidler A.E."/>
            <person name="Prosdocimi F."/>
        </authorList>
    </citation>
    <scope>NUCLEOTIDE SEQUENCE [LARGE SCALE GENOMIC DNA]</scope>
</reference>
<keyword evidence="1" id="KW-0808">Transferase</keyword>
<keyword evidence="2" id="KW-1185">Reference proteome</keyword>
<protein>
    <submittedName>
        <fullName evidence="1">Rna-directed dna polymerase from mobile element jockey-like</fullName>
    </submittedName>
</protein>
<proteinExistence type="predicted"/>
<sequence>MEQILLESLLRHMANKDIIGDNQHGCTKSKLCLKNLVAFYDGVIVLVDKVRATGIIYLDLCKAFDTMPRDILVSKSLERRGFNRWIVWMIMGFGCTLSKFADNTKLCGAVDTLEGRDAIQRDLDRLERWAPANLMKFNQAKCKELNMGCDNPKHKYKLSREWIDSSPEECTCNSESQLHPGLHQKKRGQQAEGCDSSPLLCSCETSVGVLCPTLGSPI</sequence>
<dbReference type="Proteomes" id="UP000233556">
    <property type="component" value="Unassembled WGS sequence"/>
</dbReference>
<accession>A0A2I0UDA1</accession>
<evidence type="ECO:0000313" key="2">
    <source>
        <dbReference type="Proteomes" id="UP000233556"/>
    </source>
</evidence>
<evidence type="ECO:0000313" key="1">
    <source>
        <dbReference type="EMBL" id="PKU44019.1"/>
    </source>
</evidence>
<keyword evidence="1" id="KW-0548">Nucleotidyltransferase</keyword>
<gene>
    <name evidence="1" type="ORF">llap_5667</name>
</gene>
<dbReference type="PANTHER" id="PTHR33332">
    <property type="entry name" value="REVERSE TRANSCRIPTASE DOMAIN-CONTAINING PROTEIN"/>
    <property type="match status" value="1"/>
</dbReference>
<dbReference type="OrthoDB" id="10063195at2759"/>
<dbReference type="AlphaFoldDB" id="A0A2I0UDA1"/>
<organism evidence="1 2">
    <name type="scientific">Limosa lapponica baueri</name>
    <dbReference type="NCBI Taxonomy" id="1758121"/>
    <lineage>
        <taxon>Eukaryota</taxon>
        <taxon>Metazoa</taxon>
        <taxon>Chordata</taxon>
        <taxon>Craniata</taxon>
        <taxon>Vertebrata</taxon>
        <taxon>Euteleostomi</taxon>
        <taxon>Archelosauria</taxon>
        <taxon>Archosauria</taxon>
        <taxon>Dinosauria</taxon>
        <taxon>Saurischia</taxon>
        <taxon>Theropoda</taxon>
        <taxon>Coelurosauria</taxon>
        <taxon>Aves</taxon>
        <taxon>Neognathae</taxon>
        <taxon>Neoaves</taxon>
        <taxon>Charadriiformes</taxon>
        <taxon>Scolopacidae</taxon>
        <taxon>Limosa</taxon>
    </lineage>
</organism>
<dbReference type="EMBL" id="KZ505855">
    <property type="protein sequence ID" value="PKU44019.1"/>
    <property type="molecule type" value="Genomic_DNA"/>
</dbReference>
<name>A0A2I0UDA1_LIMLA</name>